<reference evidence="2 3" key="1">
    <citation type="submission" date="2013-11" db="EMBL/GenBank/DDBJ databases">
        <title>The Genome Sequence of Phytophthora parasitica P1569.</title>
        <authorList>
            <consortium name="The Broad Institute Genomics Platform"/>
            <person name="Russ C."/>
            <person name="Tyler B."/>
            <person name="Panabieres F."/>
            <person name="Shan W."/>
            <person name="Tripathy S."/>
            <person name="Grunwald N."/>
            <person name="Machado M."/>
            <person name="Johnson C.S."/>
            <person name="Arredondo F."/>
            <person name="Hong C."/>
            <person name="Coffey M."/>
            <person name="Young S.K."/>
            <person name="Zeng Q."/>
            <person name="Gargeya S."/>
            <person name="Fitzgerald M."/>
            <person name="Abouelleil A."/>
            <person name="Alvarado L."/>
            <person name="Chapman S.B."/>
            <person name="Gainer-Dewar J."/>
            <person name="Goldberg J."/>
            <person name="Griggs A."/>
            <person name="Gujja S."/>
            <person name="Hansen M."/>
            <person name="Howarth C."/>
            <person name="Imamovic A."/>
            <person name="Ireland A."/>
            <person name="Larimer J."/>
            <person name="McCowan C."/>
            <person name="Murphy C."/>
            <person name="Pearson M."/>
            <person name="Poon T.W."/>
            <person name="Priest M."/>
            <person name="Roberts A."/>
            <person name="Saif S."/>
            <person name="Shea T."/>
            <person name="Sykes S."/>
            <person name="Wortman J."/>
            <person name="Nusbaum C."/>
            <person name="Birren B."/>
        </authorList>
    </citation>
    <scope>NUCLEOTIDE SEQUENCE [LARGE SCALE GENOMIC DNA]</scope>
    <source>
        <strain evidence="2 3">P1569</strain>
    </source>
</reference>
<sequence>MSFSNFGGYISGPCAFLHLPTSTTAATMATEDGHVASSDSEPEGEEFRDRTQSQPDDALVIDKVCANNPEKLRFLPTEKQLKNRKQYLSKLAAGSVVKNYAAKLLGSSCTQGQREAVNFEIARVCLDYLHEARSPAQFSAMRDIVIAHWRACGEEAYTTWLEAKYLFTNWYRWYRVSSGVAAVLPNQNPIESHHRSLKKSVIQSLRASTARVLNDVLPSVMIHAGNGADDVSSFGHYCGALANEWVVAASQLTLHENFRYVYQGRGPARLIQAILYNSAKYVSHGPHDGNLNSMKMCKFATTRSTLTTTLLNLCGPAR</sequence>
<organism evidence="2 3">
    <name type="scientific">Phytophthora nicotianae P1569</name>
    <dbReference type="NCBI Taxonomy" id="1317065"/>
    <lineage>
        <taxon>Eukaryota</taxon>
        <taxon>Sar</taxon>
        <taxon>Stramenopiles</taxon>
        <taxon>Oomycota</taxon>
        <taxon>Peronosporomycetes</taxon>
        <taxon>Peronosporales</taxon>
        <taxon>Peronosporaceae</taxon>
        <taxon>Phytophthora</taxon>
    </lineage>
</organism>
<dbReference type="HOGENOM" id="CLU_876023_0_0_1"/>
<protein>
    <submittedName>
        <fullName evidence="2">Uncharacterized protein</fullName>
    </submittedName>
</protein>
<evidence type="ECO:0000313" key="2">
    <source>
        <dbReference type="EMBL" id="ETI42838.1"/>
    </source>
</evidence>
<dbReference type="Proteomes" id="UP000018721">
    <property type="component" value="Unassembled WGS sequence"/>
</dbReference>
<accession>V9EWH0</accession>
<dbReference type="AlphaFoldDB" id="V9EWH0"/>
<keyword evidence="3" id="KW-1185">Reference proteome</keyword>
<dbReference type="EMBL" id="ANIZ01002058">
    <property type="protein sequence ID" value="ETI42838.1"/>
    <property type="molecule type" value="Genomic_DNA"/>
</dbReference>
<feature type="non-terminal residue" evidence="2">
    <location>
        <position position="318"/>
    </location>
</feature>
<gene>
    <name evidence="2" type="ORF">F443_12094</name>
</gene>
<name>V9EWH0_PHYNI</name>
<evidence type="ECO:0000256" key="1">
    <source>
        <dbReference type="SAM" id="MobiDB-lite"/>
    </source>
</evidence>
<evidence type="ECO:0000313" key="3">
    <source>
        <dbReference type="Proteomes" id="UP000018721"/>
    </source>
</evidence>
<proteinExistence type="predicted"/>
<feature type="region of interest" description="Disordered" evidence="1">
    <location>
        <begin position="32"/>
        <end position="53"/>
    </location>
</feature>
<comment type="caution">
    <text evidence="2">The sequence shown here is derived from an EMBL/GenBank/DDBJ whole genome shotgun (WGS) entry which is preliminary data.</text>
</comment>